<reference evidence="3 4" key="1">
    <citation type="submission" date="2018-08" db="EMBL/GenBank/DDBJ databases">
        <title>Sequencing the genomes of 1000 actinobacteria strains.</title>
        <authorList>
            <person name="Klenk H.-P."/>
        </authorList>
    </citation>
    <scope>NUCLEOTIDE SEQUENCE [LARGE SCALE GENOMIC DNA]</scope>
    <source>
        <strain evidence="3 4">DSM 22891</strain>
    </source>
</reference>
<dbReference type="InterPro" id="IPR015424">
    <property type="entry name" value="PyrdxlP-dep_Trfase"/>
</dbReference>
<name>A0A3D9V3T3_THECX</name>
<dbReference type="InterPro" id="IPR000192">
    <property type="entry name" value="Aminotrans_V_dom"/>
</dbReference>
<proteinExistence type="predicted"/>
<keyword evidence="4" id="KW-1185">Reference proteome</keyword>
<dbReference type="Proteomes" id="UP000256485">
    <property type="component" value="Unassembled WGS sequence"/>
</dbReference>
<evidence type="ECO:0000259" key="2">
    <source>
        <dbReference type="Pfam" id="PF00266"/>
    </source>
</evidence>
<protein>
    <submittedName>
        <fullName evidence="3">Isopenicillin-N epimerase</fullName>
    </submittedName>
</protein>
<organism evidence="3 4">
    <name type="scientific">Thermasporomyces composti</name>
    <dbReference type="NCBI Taxonomy" id="696763"/>
    <lineage>
        <taxon>Bacteria</taxon>
        <taxon>Bacillati</taxon>
        <taxon>Actinomycetota</taxon>
        <taxon>Actinomycetes</taxon>
        <taxon>Propionibacteriales</taxon>
        <taxon>Nocardioidaceae</taxon>
        <taxon>Thermasporomyces</taxon>
    </lineage>
</organism>
<evidence type="ECO:0000313" key="4">
    <source>
        <dbReference type="Proteomes" id="UP000256485"/>
    </source>
</evidence>
<dbReference type="EMBL" id="QTUC01000001">
    <property type="protein sequence ID" value="REF36378.1"/>
    <property type="molecule type" value="Genomic_DNA"/>
</dbReference>
<dbReference type="AlphaFoldDB" id="A0A3D9V3T3"/>
<evidence type="ECO:0000256" key="1">
    <source>
        <dbReference type="ARBA" id="ARBA00022898"/>
    </source>
</evidence>
<accession>A0A3D9V3T3</accession>
<keyword evidence="1" id="KW-0663">Pyridoxal phosphate</keyword>
<dbReference type="SUPFAM" id="SSF53383">
    <property type="entry name" value="PLP-dependent transferases"/>
    <property type="match status" value="1"/>
</dbReference>
<evidence type="ECO:0000313" key="3">
    <source>
        <dbReference type="EMBL" id="REF36378.1"/>
    </source>
</evidence>
<dbReference type="Gene3D" id="3.90.1150.10">
    <property type="entry name" value="Aspartate Aminotransferase, domain 1"/>
    <property type="match status" value="1"/>
</dbReference>
<dbReference type="Pfam" id="PF00266">
    <property type="entry name" value="Aminotran_5"/>
    <property type="match status" value="1"/>
</dbReference>
<dbReference type="Gene3D" id="3.40.640.10">
    <property type="entry name" value="Type I PLP-dependent aspartate aminotransferase-like (Major domain)"/>
    <property type="match status" value="1"/>
</dbReference>
<dbReference type="PANTHER" id="PTHR43092">
    <property type="entry name" value="L-CYSTEINE DESULFHYDRASE"/>
    <property type="match status" value="1"/>
</dbReference>
<sequence>MEFLPRPELWSLDPRALHLNHGSYGAVPRRTQHVAGGLRSEMESNPMAWFRGLPERLAASRRRLAEYLGADPDGFALVPNASAGVTVALSAVPIAPGERIVLTDHAYGAVRYAAERAGTLRGAEVVTVPVPLEADDDELLAAVADALDDRTAVVVIDQISSATARVFPVDRVARLCRDADVPVIVDGAHAPGLIDQPIVDGADFWTGNFHKWPCAPRGTAGLFVAERWRDRTKPLITSWAEYDELPARFDQQGTGDYVPWLAAPTSLEVLEALDWPRRRSWLTTMLTEASTIVAKALGTSLPDVTTPAPTMRLVELPASVAVTSESERAALAAQASERIGAELAITAFGGRLFVRLSAHAYNSFRDYELLAERLPTLLREG</sequence>
<comment type="caution">
    <text evidence="3">The sequence shown here is derived from an EMBL/GenBank/DDBJ whole genome shotgun (WGS) entry which is preliminary data.</text>
</comment>
<feature type="domain" description="Aminotransferase class V" evidence="2">
    <location>
        <begin position="58"/>
        <end position="277"/>
    </location>
</feature>
<dbReference type="PANTHER" id="PTHR43092:SF2">
    <property type="entry name" value="HERCYNYLCYSTEINE SULFOXIDE LYASE"/>
    <property type="match status" value="1"/>
</dbReference>
<dbReference type="InterPro" id="IPR015421">
    <property type="entry name" value="PyrdxlP-dep_Trfase_major"/>
</dbReference>
<gene>
    <name evidence="3" type="ORF">DFJ64_1785</name>
</gene>
<dbReference type="InterPro" id="IPR015422">
    <property type="entry name" value="PyrdxlP-dep_Trfase_small"/>
</dbReference>